<keyword evidence="6" id="KW-0732">Signal</keyword>
<feature type="signal peptide" evidence="6">
    <location>
        <begin position="1"/>
        <end position="18"/>
    </location>
</feature>
<proteinExistence type="evidence at transcript level"/>
<dbReference type="PROSITE" id="PS00941">
    <property type="entry name" value="CARBOXYLESTERASE_B_2"/>
    <property type="match status" value="1"/>
</dbReference>
<dbReference type="Pfam" id="PF00135">
    <property type="entry name" value="COesterase"/>
    <property type="match status" value="1"/>
</dbReference>
<dbReference type="SUPFAM" id="SSF53474">
    <property type="entry name" value="alpha/beta-Hydrolases"/>
    <property type="match status" value="1"/>
</dbReference>
<keyword evidence="5" id="KW-0325">Glycoprotein</keyword>
<feature type="chain" id="PRO_5023000101" description="Carboxylic ester hydrolase" evidence="6">
    <location>
        <begin position="19"/>
        <end position="554"/>
    </location>
</feature>
<evidence type="ECO:0000256" key="5">
    <source>
        <dbReference type="ARBA" id="ARBA00023180"/>
    </source>
</evidence>
<dbReference type="InterPro" id="IPR019819">
    <property type="entry name" value="Carboxylesterase_B_CS"/>
</dbReference>
<evidence type="ECO:0000256" key="4">
    <source>
        <dbReference type="ARBA" id="ARBA00023157"/>
    </source>
</evidence>
<evidence type="ECO:0000256" key="6">
    <source>
        <dbReference type="RuleBase" id="RU361235"/>
    </source>
</evidence>
<dbReference type="AlphaFoldDB" id="A0A5B9D4A3"/>
<dbReference type="InterPro" id="IPR029058">
    <property type="entry name" value="AB_hydrolase_fold"/>
</dbReference>
<keyword evidence="3 6" id="KW-0378">Hydrolase</keyword>
<dbReference type="PROSITE" id="PS00122">
    <property type="entry name" value="CARBOXYLESTERASE_B_1"/>
    <property type="match status" value="1"/>
</dbReference>
<evidence type="ECO:0000256" key="2">
    <source>
        <dbReference type="ARBA" id="ARBA00022487"/>
    </source>
</evidence>
<evidence type="ECO:0000256" key="3">
    <source>
        <dbReference type="ARBA" id="ARBA00022801"/>
    </source>
</evidence>
<keyword evidence="2" id="KW-0719">Serine esterase</keyword>
<keyword evidence="4" id="KW-1015">Disulfide bond</keyword>
<reference evidence="8" key="1">
    <citation type="submission" date="2019-01" db="EMBL/GenBank/DDBJ databases">
        <title>Identification of carboxylesterase genes and their expression profiles in the Walker Mythimna separata treated with chlorantraniliprole and lambda-cyhalothrin.</title>
        <authorList>
            <person name="Fan D."/>
            <person name="Liu Y."/>
        </authorList>
    </citation>
    <scope>NUCLEOTIDE SEQUENCE</scope>
</reference>
<dbReference type="EMBL" id="MK440544">
    <property type="protein sequence ID" value="QEE13684.1"/>
    <property type="molecule type" value="mRNA"/>
</dbReference>
<accession>A0A5B9D4A3</accession>
<name>A0A5B9D4A3_MYTSE</name>
<comment type="similarity">
    <text evidence="1 6">Belongs to the type-B carboxylesterase/lipase family.</text>
</comment>
<dbReference type="PANTHER" id="PTHR11559">
    <property type="entry name" value="CARBOXYLESTERASE"/>
    <property type="match status" value="1"/>
</dbReference>
<protein>
    <recommendedName>
        <fullName evidence="6">Carboxylic ester hydrolase</fullName>
        <ecNumber evidence="6">3.1.1.-</ecNumber>
    </recommendedName>
</protein>
<dbReference type="EC" id="3.1.1.-" evidence="6"/>
<dbReference type="GO" id="GO:0052689">
    <property type="term" value="F:carboxylic ester hydrolase activity"/>
    <property type="evidence" value="ECO:0007669"/>
    <property type="project" value="UniProtKB-KW"/>
</dbReference>
<sequence length="554" mass="62918">MRIFYSIIFLVVVQNVASDGIQIKVEQGWLEGEILDLVTGDGQYYSFKGIPYALPPNGTWRFKAPQPPLSWTGVRNAKKHGSVCPQFDILASTFIPGNEDCLFLNVYSPNMTPEKPYSVIVFIHGGSYKYGSGDVDNYGPDFFVSKDIVFVTINYRLDALGFLSLGTEEVPGNAGLKDQVAALKWVQRNIKYFGGDENQVTIMGQSAGSASVGLHIVSPMSQGLFHRAIAMSGSPYCDWSLAFHPERRAFVLGKTLGFETEDSDELLEFLQSVPSDKLVATSPNIMALEEYAYNIIKMYYFVPVVEKSNGVDNFLTDNIFEEFGYTNEVDIMFGNTNQEVVVVVEYLIGLLENYNKYPETLVPRKTLNKLGPNSILELSDKIRKYYFGNKTIDVNSLKEFVNYANDITFLHDNRRYFINLPFAENKHRYYYNFSIYGSRNMYGSQGEKYGISGSAHMDDLFYFFDPKLMNMTLNKNSTEFQIINKVTTFFADFAKYGNPTHTSESESGIKWPLFDKETMQCLNIENDNITVTSLVDDATYNFWEEFYCAAKSYI</sequence>
<dbReference type="InterPro" id="IPR002018">
    <property type="entry name" value="CarbesteraseB"/>
</dbReference>
<feature type="domain" description="Carboxylesterase type B" evidence="7">
    <location>
        <begin position="22"/>
        <end position="543"/>
    </location>
</feature>
<evidence type="ECO:0000313" key="8">
    <source>
        <dbReference type="EMBL" id="QEE13684.1"/>
    </source>
</evidence>
<dbReference type="InterPro" id="IPR050309">
    <property type="entry name" value="Type-B_Carboxylest/Lipase"/>
</dbReference>
<evidence type="ECO:0000256" key="1">
    <source>
        <dbReference type="ARBA" id="ARBA00005964"/>
    </source>
</evidence>
<evidence type="ECO:0000259" key="7">
    <source>
        <dbReference type="Pfam" id="PF00135"/>
    </source>
</evidence>
<organism evidence="8">
    <name type="scientific">Mythimna separata</name>
    <name type="common">Oriental armyworm</name>
    <name type="synonym">Pseudaletia separata</name>
    <dbReference type="NCBI Taxonomy" id="271217"/>
    <lineage>
        <taxon>Eukaryota</taxon>
        <taxon>Metazoa</taxon>
        <taxon>Ecdysozoa</taxon>
        <taxon>Arthropoda</taxon>
        <taxon>Hexapoda</taxon>
        <taxon>Insecta</taxon>
        <taxon>Pterygota</taxon>
        <taxon>Neoptera</taxon>
        <taxon>Endopterygota</taxon>
        <taxon>Lepidoptera</taxon>
        <taxon>Glossata</taxon>
        <taxon>Ditrysia</taxon>
        <taxon>Noctuoidea</taxon>
        <taxon>Noctuidae</taxon>
        <taxon>Noctuinae</taxon>
        <taxon>Hadenini</taxon>
        <taxon>Mythimna</taxon>
    </lineage>
</organism>
<dbReference type="Gene3D" id="3.40.50.1820">
    <property type="entry name" value="alpha/beta hydrolase"/>
    <property type="match status" value="1"/>
</dbReference>
<dbReference type="InterPro" id="IPR019826">
    <property type="entry name" value="Carboxylesterase_B_AS"/>
</dbReference>